<keyword evidence="1" id="KW-0812">Transmembrane</keyword>
<feature type="transmembrane region" description="Helical" evidence="1">
    <location>
        <begin position="34"/>
        <end position="57"/>
    </location>
</feature>
<reference evidence="2" key="1">
    <citation type="submission" date="2022-07" db="EMBL/GenBank/DDBJ databases">
        <title>Evaluation of T. orientalis genome assembly methods using nanopore sequencing and analysis of variation between genomes.</title>
        <authorList>
            <person name="Yam J."/>
            <person name="Micallef M.L."/>
            <person name="Liu M."/>
            <person name="Djordjevic S.P."/>
            <person name="Bogema D.R."/>
            <person name="Jenkins C."/>
        </authorList>
    </citation>
    <scope>NUCLEOTIDE SEQUENCE</scope>
    <source>
        <strain evidence="2">Fish Creek</strain>
    </source>
</reference>
<accession>A0A976M721</accession>
<name>A0A976M721_THEOR</name>
<sequence>MYNTNVKPKGRFGRRIESLRFNWTRRRYIWRASFFYSFVSWVLLLGIVLSLLFHILLRQYNFFVNYSCPARSIRIINGFILSIIITTGILVILSIFLAKICNIFSNYTMSHFMETGNWLKFLGCTVKWFPWIFALFMWIWLALQLSSLIWVFVSPKQWCVNRFDEMAVNAVKNCRLILKRMTPCQITLENTYPKEIRSCNDPDYLIQRKMILMALKDPSTKCTIEDLSVCNAYRDAMEKEDFKWEEPTLSGCYGTIPNDMSDFVDEKNTSDLFKYILLSNISWSITFVVIVCLFYFIKSVTKFDAIIYQPKDPSDNVVIKIVRPFTPWTR</sequence>
<feature type="transmembrane region" description="Helical" evidence="1">
    <location>
        <begin position="275"/>
        <end position="297"/>
    </location>
</feature>
<dbReference type="EMBL" id="CP056065">
    <property type="protein sequence ID" value="UKJ88368.2"/>
    <property type="molecule type" value="Genomic_DNA"/>
</dbReference>
<dbReference type="OrthoDB" id="328211at2759"/>
<evidence type="ECO:0000256" key="1">
    <source>
        <dbReference type="SAM" id="Phobius"/>
    </source>
</evidence>
<evidence type="ECO:0000313" key="2">
    <source>
        <dbReference type="EMBL" id="UKJ88368.2"/>
    </source>
</evidence>
<proteinExistence type="predicted"/>
<keyword evidence="1" id="KW-0472">Membrane</keyword>
<dbReference type="Proteomes" id="UP000244803">
    <property type="component" value="Chromosome 1"/>
</dbReference>
<feature type="transmembrane region" description="Helical" evidence="1">
    <location>
        <begin position="128"/>
        <end position="153"/>
    </location>
</feature>
<evidence type="ECO:0000313" key="3">
    <source>
        <dbReference type="Proteomes" id="UP000244803"/>
    </source>
</evidence>
<organism evidence="2 3">
    <name type="scientific">Theileria orientalis</name>
    <dbReference type="NCBI Taxonomy" id="68886"/>
    <lineage>
        <taxon>Eukaryota</taxon>
        <taxon>Sar</taxon>
        <taxon>Alveolata</taxon>
        <taxon>Apicomplexa</taxon>
        <taxon>Aconoidasida</taxon>
        <taxon>Piroplasmida</taxon>
        <taxon>Theileriidae</taxon>
        <taxon>Theileria</taxon>
    </lineage>
</organism>
<dbReference type="AlphaFoldDB" id="A0A976M721"/>
<keyword evidence="1" id="KW-1133">Transmembrane helix</keyword>
<gene>
    <name evidence="2" type="ORF">MACJ_000812</name>
</gene>
<protein>
    <submittedName>
        <fullName evidence="2">Uncharacterized protein</fullName>
    </submittedName>
</protein>
<feature type="transmembrane region" description="Helical" evidence="1">
    <location>
        <begin position="78"/>
        <end position="108"/>
    </location>
</feature>